<evidence type="ECO:0000313" key="3">
    <source>
        <dbReference type="Proteomes" id="UP000059188"/>
    </source>
</evidence>
<dbReference type="Proteomes" id="UP000059188">
    <property type="component" value="Unassembled WGS sequence"/>
</dbReference>
<accession>A0A0B7FWB8</accession>
<name>A0A0B7FWB8_THACB</name>
<sequence length="87" mass="9199">MASEITLWGKRSTSWAALRGSWVLRSTPEPSGSQPGLVILLLSPPSSGVLHEHPGAHREHTRSPVSGSGTLAEDYESVSAPEIFGPP</sequence>
<proteinExistence type="predicted"/>
<feature type="compositionally biased region" description="Basic and acidic residues" evidence="1">
    <location>
        <begin position="50"/>
        <end position="62"/>
    </location>
</feature>
<keyword evidence="3" id="KW-1185">Reference proteome</keyword>
<reference evidence="2 3" key="1">
    <citation type="submission" date="2014-11" db="EMBL/GenBank/DDBJ databases">
        <authorList>
            <person name="Wibberg Daniel"/>
        </authorList>
    </citation>
    <scope>NUCLEOTIDE SEQUENCE [LARGE SCALE GENOMIC DNA]</scope>
    <source>
        <strain evidence="2">Rhizoctonia solani AG1-IB 7/3/14</strain>
    </source>
</reference>
<protein>
    <submittedName>
        <fullName evidence="2">Uncharacterized protein</fullName>
    </submittedName>
</protein>
<organism evidence="2 3">
    <name type="scientific">Thanatephorus cucumeris (strain AG1-IB / isolate 7/3/14)</name>
    <name type="common">Lettuce bottom rot fungus</name>
    <name type="synonym">Rhizoctonia solani</name>
    <dbReference type="NCBI Taxonomy" id="1108050"/>
    <lineage>
        <taxon>Eukaryota</taxon>
        <taxon>Fungi</taxon>
        <taxon>Dikarya</taxon>
        <taxon>Basidiomycota</taxon>
        <taxon>Agaricomycotina</taxon>
        <taxon>Agaricomycetes</taxon>
        <taxon>Cantharellales</taxon>
        <taxon>Ceratobasidiaceae</taxon>
        <taxon>Rhizoctonia</taxon>
        <taxon>Rhizoctonia solani AG-1</taxon>
    </lineage>
</organism>
<evidence type="ECO:0000313" key="2">
    <source>
        <dbReference type="EMBL" id="CEL62251.1"/>
    </source>
</evidence>
<gene>
    <name evidence="2" type="ORF">RSOLAG1IB_10325</name>
</gene>
<dbReference type="EMBL" id="LN679163">
    <property type="protein sequence ID" value="CEL62251.1"/>
    <property type="molecule type" value="Genomic_DNA"/>
</dbReference>
<dbReference type="AlphaFoldDB" id="A0A0B7FWB8"/>
<evidence type="ECO:0000256" key="1">
    <source>
        <dbReference type="SAM" id="MobiDB-lite"/>
    </source>
</evidence>
<feature type="region of interest" description="Disordered" evidence="1">
    <location>
        <begin position="48"/>
        <end position="87"/>
    </location>
</feature>